<gene>
    <name evidence="1" type="ORF">HPB49_007167</name>
</gene>
<name>A0ACB8CVS8_DERSI</name>
<protein>
    <submittedName>
        <fullName evidence="1">Uncharacterized protein</fullName>
    </submittedName>
</protein>
<keyword evidence="2" id="KW-1185">Reference proteome</keyword>
<evidence type="ECO:0000313" key="2">
    <source>
        <dbReference type="Proteomes" id="UP000821865"/>
    </source>
</evidence>
<dbReference type="Proteomes" id="UP000821865">
    <property type="component" value="Chromosome 4"/>
</dbReference>
<organism evidence="1 2">
    <name type="scientific">Dermacentor silvarum</name>
    <name type="common">Tick</name>
    <dbReference type="NCBI Taxonomy" id="543639"/>
    <lineage>
        <taxon>Eukaryota</taxon>
        <taxon>Metazoa</taxon>
        <taxon>Ecdysozoa</taxon>
        <taxon>Arthropoda</taxon>
        <taxon>Chelicerata</taxon>
        <taxon>Arachnida</taxon>
        <taxon>Acari</taxon>
        <taxon>Parasitiformes</taxon>
        <taxon>Ixodida</taxon>
        <taxon>Ixodoidea</taxon>
        <taxon>Ixodidae</taxon>
        <taxon>Rhipicephalinae</taxon>
        <taxon>Dermacentor</taxon>
    </lineage>
</organism>
<sequence length="191" mass="21516">MTHILVKWIEEDKWDVYPIQSLADPHVGLRLLEDQSAFRELRGTVQNIRWSASDDPAPAELLYIGEPRHLERKRAKLAAGIRIAGTPPAAVVDEAAASSRVRNYTADLKCPGVPFAENSNNFATQCKFIMNEKLIRGWRKQREQLLARNGRRRAFRGTAIGRHGALKKELRLHVEDNFPGSSDQYVACGSD</sequence>
<accession>A0ACB8CVS8</accession>
<reference evidence="1" key="1">
    <citation type="submission" date="2020-05" db="EMBL/GenBank/DDBJ databases">
        <title>Large-scale comparative analyses of tick genomes elucidate their genetic diversity and vector capacities.</title>
        <authorList>
            <person name="Jia N."/>
            <person name="Wang J."/>
            <person name="Shi W."/>
            <person name="Du L."/>
            <person name="Sun Y."/>
            <person name="Zhan W."/>
            <person name="Jiang J."/>
            <person name="Wang Q."/>
            <person name="Zhang B."/>
            <person name="Ji P."/>
            <person name="Sakyi L.B."/>
            <person name="Cui X."/>
            <person name="Yuan T."/>
            <person name="Jiang B."/>
            <person name="Yang W."/>
            <person name="Lam T.T.-Y."/>
            <person name="Chang Q."/>
            <person name="Ding S."/>
            <person name="Wang X."/>
            <person name="Zhu J."/>
            <person name="Ruan X."/>
            <person name="Zhao L."/>
            <person name="Wei J."/>
            <person name="Que T."/>
            <person name="Du C."/>
            <person name="Cheng J."/>
            <person name="Dai P."/>
            <person name="Han X."/>
            <person name="Huang E."/>
            <person name="Gao Y."/>
            <person name="Liu J."/>
            <person name="Shao H."/>
            <person name="Ye R."/>
            <person name="Li L."/>
            <person name="Wei W."/>
            <person name="Wang X."/>
            <person name="Wang C."/>
            <person name="Yang T."/>
            <person name="Huo Q."/>
            <person name="Li W."/>
            <person name="Guo W."/>
            <person name="Chen H."/>
            <person name="Zhou L."/>
            <person name="Ni X."/>
            <person name="Tian J."/>
            <person name="Zhou Y."/>
            <person name="Sheng Y."/>
            <person name="Liu T."/>
            <person name="Pan Y."/>
            <person name="Xia L."/>
            <person name="Li J."/>
            <person name="Zhao F."/>
            <person name="Cao W."/>
        </authorList>
    </citation>
    <scope>NUCLEOTIDE SEQUENCE</scope>
    <source>
        <strain evidence="1">Dsil-2018</strain>
    </source>
</reference>
<comment type="caution">
    <text evidence="1">The sequence shown here is derived from an EMBL/GenBank/DDBJ whole genome shotgun (WGS) entry which is preliminary data.</text>
</comment>
<proteinExistence type="predicted"/>
<dbReference type="EMBL" id="CM023473">
    <property type="protein sequence ID" value="KAH7953320.1"/>
    <property type="molecule type" value="Genomic_DNA"/>
</dbReference>
<evidence type="ECO:0000313" key="1">
    <source>
        <dbReference type="EMBL" id="KAH7953320.1"/>
    </source>
</evidence>